<feature type="transmembrane region" description="Helical" evidence="1">
    <location>
        <begin position="367"/>
        <end position="388"/>
    </location>
</feature>
<feature type="transmembrane region" description="Helical" evidence="1">
    <location>
        <begin position="50"/>
        <end position="72"/>
    </location>
</feature>
<reference evidence="2 3" key="1">
    <citation type="submission" date="2023-05" db="EMBL/GenBank/DDBJ databases">
        <title>Lithophilousrod everest ZFBP1038 complete genpme.</title>
        <authorList>
            <person name="Tian M."/>
        </authorList>
    </citation>
    <scope>NUCLEOTIDE SEQUENCE [LARGE SCALE GENOMIC DNA]</scope>
    <source>
        <strain evidence="2 3">ZFBP1038</strain>
    </source>
</reference>
<accession>A0ABY8QYW5</accession>
<organism evidence="2 3">
    <name type="scientific">Saxibacter everestensis</name>
    <dbReference type="NCBI Taxonomy" id="2909229"/>
    <lineage>
        <taxon>Bacteria</taxon>
        <taxon>Bacillati</taxon>
        <taxon>Actinomycetota</taxon>
        <taxon>Actinomycetes</taxon>
        <taxon>Micrococcales</taxon>
        <taxon>Brevibacteriaceae</taxon>
        <taxon>Saxibacter</taxon>
    </lineage>
</organism>
<keyword evidence="1" id="KW-1133">Transmembrane helix</keyword>
<sequence length="420" mass="42801">MSDQTSTAVAERLPLTATRFVSIFGIGVVGFMVANLIPLMLVAMTSELGMTVSTAGAVMTGSMLATAITSMLTARYAALSGRHLIGRAGLVLMIVGFGLAAIVPSAAVAVVGIIVGGIGGGGAVSSSGAAIAAIRDPNRVNGWASLTNRIVVTVVLAIIPLLGGGMLTAFGSVALLALFFLFCVGWLPSAPIKAVAVESEISAKAPRPGNRRVTIAGFVLLVSFALWGVGEDSIWAMAGAMGNAQAGTTDADLGFILSASTAGGVIALIPLTWVGKRLGRALPLGILLVLGGSMKILASFTTDQTVYMAAIIAWNTIYVAAFTYIAATAAALDAQGRWSGPLNGVYLFGSAFAPVVGALVADTFGFHTFGIIFACFSFVLCFPLVFVARMSWNIEKREAALTAQSPSSASSPDSATTPVA</sequence>
<keyword evidence="1" id="KW-0812">Transmembrane</keyword>
<keyword evidence="1" id="KW-0472">Membrane</keyword>
<dbReference type="Gene3D" id="1.20.1250.20">
    <property type="entry name" value="MFS general substrate transporter like domains"/>
    <property type="match status" value="2"/>
</dbReference>
<feature type="transmembrane region" description="Helical" evidence="1">
    <location>
        <begin position="146"/>
        <end position="163"/>
    </location>
</feature>
<evidence type="ECO:0000313" key="2">
    <source>
        <dbReference type="EMBL" id="WGW13555.1"/>
    </source>
</evidence>
<feature type="transmembrane region" description="Helical" evidence="1">
    <location>
        <begin position="213"/>
        <end position="230"/>
    </location>
</feature>
<dbReference type="InterPro" id="IPR036259">
    <property type="entry name" value="MFS_trans_sf"/>
</dbReference>
<feature type="transmembrane region" description="Helical" evidence="1">
    <location>
        <begin position="344"/>
        <end position="361"/>
    </location>
</feature>
<feature type="transmembrane region" description="Helical" evidence="1">
    <location>
        <begin position="253"/>
        <end position="274"/>
    </location>
</feature>
<feature type="transmembrane region" description="Helical" evidence="1">
    <location>
        <begin position="109"/>
        <end position="134"/>
    </location>
</feature>
<protein>
    <submittedName>
        <fullName evidence="2">MFS transporter</fullName>
    </submittedName>
</protein>
<dbReference type="Pfam" id="PF07690">
    <property type="entry name" value="MFS_1"/>
    <property type="match status" value="1"/>
</dbReference>
<feature type="transmembrane region" description="Helical" evidence="1">
    <location>
        <begin position="281"/>
        <end position="300"/>
    </location>
</feature>
<proteinExistence type="predicted"/>
<dbReference type="EMBL" id="CP090958">
    <property type="protein sequence ID" value="WGW13555.1"/>
    <property type="molecule type" value="Genomic_DNA"/>
</dbReference>
<evidence type="ECO:0000313" key="3">
    <source>
        <dbReference type="Proteomes" id="UP001209083"/>
    </source>
</evidence>
<feature type="transmembrane region" description="Helical" evidence="1">
    <location>
        <begin position="20"/>
        <end position="44"/>
    </location>
</feature>
<dbReference type="InterPro" id="IPR011701">
    <property type="entry name" value="MFS"/>
</dbReference>
<evidence type="ECO:0000256" key="1">
    <source>
        <dbReference type="SAM" id="Phobius"/>
    </source>
</evidence>
<dbReference type="RefSeq" id="WP_349640378.1">
    <property type="nucleotide sequence ID" value="NZ_CP090958.1"/>
</dbReference>
<feature type="transmembrane region" description="Helical" evidence="1">
    <location>
        <begin position="306"/>
        <end position="332"/>
    </location>
</feature>
<feature type="transmembrane region" description="Helical" evidence="1">
    <location>
        <begin position="169"/>
        <end position="192"/>
    </location>
</feature>
<dbReference type="Proteomes" id="UP001209083">
    <property type="component" value="Chromosome"/>
</dbReference>
<dbReference type="SUPFAM" id="SSF103473">
    <property type="entry name" value="MFS general substrate transporter"/>
    <property type="match status" value="1"/>
</dbReference>
<gene>
    <name evidence="2" type="ORF">LWF01_07305</name>
</gene>
<feature type="transmembrane region" description="Helical" evidence="1">
    <location>
        <begin position="84"/>
        <end position="103"/>
    </location>
</feature>
<name>A0ABY8QYW5_9MICO</name>
<keyword evidence="3" id="KW-1185">Reference proteome</keyword>